<dbReference type="SUPFAM" id="SSF54292">
    <property type="entry name" value="2Fe-2S ferredoxin-like"/>
    <property type="match status" value="1"/>
</dbReference>
<evidence type="ECO:0000259" key="18">
    <source>
        <dbReference type="PROSITE" id="PS51085"/>
    </source>
</evidence>
<dbReference type="Gene3D" id="3.40.50.1700">
    <property type="entry name" value="Glycoside hydrolase family 3 C-terminal domain"/>
    <property type="match status" value="1"/>
</dbReference>
<evidence type="ECO:0000256" key="14">
    <source>
        <dbReference type="ARBA" id="ARBA00023027"/>
    </source>
</evidence>
<dbReference type="InterPro" id="IPR036884">
    <property type="entry name" value="2Fe-2S-bd_dom_sf"/>
</dbReference>
<gene>
    <name evidence="20" type="ORF">MKW94_006255</name>
</gene>
<keyword evidence="12" id="KW-0408">Iron</keyword>
<keyword evidence="13" id="KW-0411">Iron-sulfur</keyword>
<keyword evidence="11" id="KW-0560">Oxidoreductase</keyword>
<evidence type="ECO:0000256" key="16">
    <source>
        <dbReference type="ARBA" id="ARBA00023295"/>
    </source>
</evidence>
<keyword evidence="21" id="KW-1185">Reference proteome</keyword>
<feature type="domain" description="2Fe-2S ferredoxin-type" evidence="18">
    <location>
        <begin position="4"/>
        <end position="92"/>
    </location>
</feature>
<evidence type="ECO:0000256" key="12">
    <source>
        <dbReference type="ARBA" id="ARBA00023004"/>
    </source>
</evidence>
<dbReference type="InterPro" id="IPR036881">
    <property type="entry name" value="Glyco_hydro_3_C_sf"/>
</dbReference>
<dbReference type="InterPro" id="IPR002888">
    <property type="entry name" value="2Fe-2S-bd"/>
</dbReference>
<dbReference type="SUPFAM" id="SSF55447">
    <property type="entry name" value="CO dehydrogenase flavoprotein C-terminal domain-like"/>
    <property type="match status" value="1"/>
</dbReference>
<dbReference type="InterPro" id="IPR036962">
    <property type="entry name" value="Glyco_hydro_3_N_sf"/>
</dbReference>
<evidence type="ECO:0000256" key="8">
    <source>
        <dbReference type="ARBA" id="ARBA00022801"/>
    </source>
</evidence>
<keyword evidence="14" id="KW-0520">NAD</keyword>
<dbReference type="Gene3D" id="3.10.20.30">
    <property type="match status" value="1"/>
</dbReference>
<keyword evidence="7" id="KW-0479">Metal-binding</keyword>
<dbReference type="SUPFAM" id="SSF54665">
    <property type="entry name" value="CO dehydrogenase molybdoprotein N-domain-like"/>
    <property type="match status" value="1"/>
</dbReference>
<comment type="cofactor">
    <cofactor evidence="17">
        <name>[2Fe-2S] cluster</name>
        <dbReference type="ChEBI" id="CHEBI:190135"/>
    </cofactor>
</comment>
<evidence type="ECO:0000256" key="15">
    <source>
        <dbReference type="ARBA" id="ARBA00023070"/>
    </source>
</evidence>
<dbReference type="PROSITE" id="PS51085">
    <property type="entry name" value="2FE2S_FER_2"/>
    <property type="match status" value="1"/>
</dbReference>
<dbReference type="Pfam" id="PF01315">
    <property type="entry name" value="Ald_Xan_dh_C"/>
    <property type="match status" value="1"/>
</dbReference>
<proteinExistence type="inferred from homology"/>
<evidence type="ECO:0000256" key="3">
    <source>
        <dbReference type="ARBA" id="ARBA00006849"/>
    </source>
</evidence>
<dbReference type="InterPro" id="IPR000674">
    <property type="entry name" value="Ald_Oxase/Xan_DH_a/b"/>
</dbReference>
<keyword evidence="10" id="KW-0937">Abscisic acid biosynthesis</keyword>
<dbReference type="SUPFAM" id="SSF51445">
    <property type="entry name" value="(Trans)glycosidases"/>
    <property type="match status" value="1"/>
</dbReference>
<dbReference type="FunFam" id="3.30.365.10:FF:000001">
    <property type="entry name" value="Xanthine dehydrogenase oxidase"/>
    <property type="match status" value="1"/>
</dbReference>
<dbReference type="InterPro" id="IPR005107">
    <property type="entry name" value="CO_DH_flav_C"/>
</dbReference>
<dbReference type="InterPro" id="IPR036683">
    <property type="entry name" value="CO_DH_flav_C_dom_sf"/>
</dbReference>
<dbReference type="Gene3D" id="3.30.365.10">
    <property type="entry name" value="Aldehyde oxidase/xanthine dehydrogenase, molybdopterin binding domain"/>
    <property type="match status" value="4"/>
</dbReference>
<keyword evidence="9" id="KW-0274">FAD</keyword>
<dbReference type="GO" id="GO:0009688">
    <property type="term" value="P:abscisic acid biosynthetic process"/>
    <property type="evidence" value="ECO:0007669"/>
    <property type="project" value="UniProtKB-KW"/>
</dbReference>
<dbReference type="Proteomes" id="UP001177140">
    <property type="component" value="Unassembled WGS sequence"/>
</dbReference>
<dbReference type="FunFam" id="3.40.50.1700:FF:000002">
    <property type="entry name" value="Glycosyl hydrolase family protein"/>
    <property type="match status" value="1"/>
</dbReference>
<keyword evidence="4" id="KW-0500">Molybdenum</keyword>
<dbReference type="Gene3D" id="3.20.20.300">
    <property type="entry name" value="Glycoside hydrolase, family 3, N-terminal domain"/>
    <property type="match status" value="1"/>
</dbReference>
<dbReference type="PROSITE" id="PS51387">
    <property type="entry name" value="FAD_PCMH"/>
    <property type="match status" value="1"/>
</dbReference>
<evidence type="ECO:0000313" key="21">
    <source>
        <dbReference type="Proteomes" id="UP001177140"/>
    </source>
</evidence>
<evidence type="ECO:0000256" key="2">
    <source>
        <dbReference type="ARBA" id="ARBA00001974"/>
    </source>
</evidence>
<dbReference type="GO" id="GO:0004031">
    <property type="term" value="F:aldehyde oxidase activity"/>
    <property type="evidence" value="ECO:0007669"/>
    <property type="project" value="UniProtKB-ARBA"/>
</dbReference>
<dbReference type="Gene3D" id="3.90.1170.50">
    <property type="entry name" value="Aldehyde oxidase/xanthine dehydrogenase, a/b hammerhead"/>
    <property type="match status" value="1"/>
</dbReference>
<dbReference type="InterPro" id="IPR037165">
    <property type="entry name" value="AldOxase/xan_DH_Mopterin-bd_sf"/>
</dbReference>
<comment type="cofactor">
    <cofactor evidence="1">
        <name>Mo-molybdopterin</name>
        <dbReference type="ChEBI" id="CHEBI:71302"/>
    </cofactor>
</comment>
<dbReference type="InterPro" id="IPR016166">
    <property type="entry name" value="FAD-bd_PCMH"/>
</dbReference>
<evidence type="ECO:0000313" key="20">
    <source>
        <dbReference type="EMBL" id="MCL7032126.1"/>
    </source>
</evidence>
<dbReference type="Gene3D" id="3.30.465.10">
    <property type="match status" value="1"/>
</dbReference>
<dbReference type="PANTHER" id="PTHR11908:SF132">
    <property type="entry name" value="ALDEHYDE OXIDASE 1-RELATED"/>
    <property type="match status" value="1"/>
</dbReference>
<dbReference type="CDD" id="cd00207">
    <property type="entry name" value="fer2"/>
    <property type="match status" value="1"/>
</dbReference>
<dbReference type="InterPro" id="IPR002772">
    <property type="entry name" value="Glyco_hydro_3_C"/>
</dbReference>
<dbReference type="Pfam" id="PF03450">
    <property type="entry name" value="CO_deh_flav_C"/>
    <property type="match status" value="1"/>
</dbReference>
<protein>
    <submittedName>
        <fullName evidence="20">Uncharacterized protein</fullName>
    </submittedName>
</protein>
<dbReference type="GO" id="GO:0009851">
    <property type="term" value="P:auxin biosynthetic process"/>
    <property type="evidence" value="ECO:0007669"/>
    <property type="project" value="UniProtKB-KW"/>
</dbReference>
<dbReference type="Pfam" id="PF00933">
    <property type="entry name" value="Glyco_hydro_3"/>
    <property type="match status" value="1"/>
</dbReference>
<evidence type="ECO:0000256" key="5">
    <source>
        <dbReference type="ARBA" id="ARBA00022630"/>
    </source>
</evidence>
<evidence type="ECO:0000256" key="10">
    <source>
        <dbReference type="ARBA" id="ARBA00022865"/>
    </source>
</evidence>
<dbReference type="PANTHER" id="PTHR11908">
    <property type="entry name" value="XANTHINE DEHYDROGENASE"/>
    <property type="match status" value="1"/>
</dbReference>
<keyword evidence="15" id="KW-0073">Auxin biosynthesis</keyword>
<dbReference type="Pfam" id="PF00111">
    <property type="entry name" value="Fer2"/>
    <property type="match status" value="1"/>
</dbReference>
<reference evidence="20" key="1">
    <citation type="submission" date="2022-03" db="EMBL/GenBank/DDBJ databases">
        <title>A functionally conserved STORR gene fusion in Papaver species that diverged 16.8 million years ago.</title>
        <authorList>
            <person name="Catania T."/>
        </authorList>
    </citation>
    <scope>NUCLEOTIDE SEQUENCE</scope>
    <source>
        <strain evidence="20">S-191538</strain>
    </source>
</reference>
<dbReference type="GO" id="GO:0005506">
    <property type="term" value="F:iron ion binding"/>
    <property type="evidence" value="ECO:0007669"/>
    <property type="project" value="InterPro"/>
</dbReference>
<evidence type="ECO:0000256" key="7">
    <source>
        <dbReference type="ARBA" id="ARBA00022723"/>
    </source>
</evidence>
<dbReference type="InterPro" id="IPR017853">
    <property type="entry name" value="GH"/>
</dbReference>
<dbReference type="Pfam" id="PF01915">
    <property type="entry name" value="Glyco_hydro_3_C"/>
    <property type="match status" value="1"/>
</dbReference>
<dbReference type="InterPro" id="IPR016167">
    <property type="entry name" value="FAD-bd_PCMH_sub1"/>
</dbReference>
<sequence>MDDNRLVFAINGERFQISHINDHSTTLLEFIRTQTRFTGTKLSCGEGGCGACVVLLSKYDPVHEKVEDFTVSSCLTLLSSINGCSITTTEGLGNIKDGYHTIHKRMSGFHASQCGFCTPGMCMSLFSALVNAEKTQEQNLRPGFSKLTESEAEKAISGNLCRCTGYRPIADACKSFAADVDMEDLGLNSFWKKGDSESEKIGNLASYNPSNEICTFPEFLKSEIKSKILQDLKGQCWYNPVSVEELEHFMESIESKNGTSVKLVVGNTSTGYYKEVNHYTDYINLRYIPELSMISSDDAGIEIGAAVTISDAIHALEEGAKDGPNSTGNLVFSKISDHMKKVASEFVRNSASLGGNLVMAQRNQFPSDIATILLAAGSSLVILSGSKRIKVTLEEFLSSPPCNTKTVLLSIRIPSWGSMNIFSSQCQSGLMFETYRAAPRPLGNALAYLNAAFLAEVSLSKISGCSVLEKLHLAFGAYGTKHAIRVRKVEEFLIGRSLSKDVLFDAINILRATIIPEEGTSSPAYRSSLAVSFLFDFLHPLTEVSTIPKDGLTRYTNSSEVTSSQCNNNFDQLSHVKKAGLLSSGKQVIEVSREFHPVGQPTKKAGAENQASGEAIYVDDIPSPKDCLHGAVICSKMPLARIKNVELKPLPSPDGSVKVISLEDIPKGGENVGSRTMFGIEPLFADGLAEFAGQMVGFVVADTQKHADMAADGAVVEYDTENLEPPILSVEDAVARSSFFEVPPFLNPKQVGDFSKGMSDADHRIISAEIKLGSQYFFYMETQTALAVPDEDNCMVVYSSTQCPENAQIVIAKCLGLPEHNVRVITRRVGGGFGGKAMKSLPVAAACAVAAHKLRRPVRTYLNRKIDMIMAGGRHPMKINYSLGFKSDGKITALHLDILINAGIFEDISAIMPTNMMGALKKYDWGALSFDIKICKTNLSSKTAMRAPGEVQGSFICEVVVEHVASFLSLEVDAVRKRNIHTYESLKLFYQDSAGEPLEYTMPLILDKLAISSRFHQRVKEIRQFNNCNTWIKRGISRVPIFHQVMVRPTPGKVSILNDGSVVVEVGGIELGQGLWTKVKQMAAFGLSLIGCDGSKDLLERVRIIQTDTLSLVQGGFTAGSTTSESSCEAVRLCCVALVERLIVLKERLLEKMGPVSWDTLIVQAHLQSVNLSASTYYVPDFSSMRYLNYGAAVSEVEIDLLTGATSILQTDIVYDCGQSLNPAIDLGQIEGAFVQGVGFFMLEEYLTNSEGLVVSDGTWNYKIPTIDTIPRQFNVEILNSGHHKKRVLSSKASGEPPLLMAASVHCATRDAIKEARKQVLSWSGSESGLEASSYSTFQLEVPATMPVVKELCGLDNVERYLKSSHLVRINMSRITLGLVGILLLSCCASMATAEEQYVKYKDPKQPIGARIKNLISHMTLAEKIGQMIQIDRLNVTADTMKNNFIGSLLSAGGSVPGINASTEAWVNMINEFQRGALSSRLGIPMIYGVDAVHGHNNVYKATIFPHNVGLGVTRDPDLVKRIGAATALEVRATGIQYIFAPCIAVCRDPRWGRCYESYSEDYKIVRSMTELVSGLQGEIPADAQKAVPYLSGKDKVAACAKHFVGDGGTINGINENNTIVSWHELLGIHMPAYIDAITKGVSTVMVSYSSINGEKMHANRGLVTDFLKGTLRFRGFVISDWQGIDRLTYPRHVNYSYSIEVGINAGIDMVMVPYDHNEFSSILTNLVNKDVVPMSRINDAVKRILRVKFTMGLFENPYADHSLRDKLGCKEHRELAREAVRKSLVLLKNGNPSDQALLPLPKKVPKILVAGTHANNLGYQCGGWTLTWQGASGNNYTEGTTILNAIKATVDPSTEVTYSENPKADFVKSNDFSYAIVVVGEYPYAESFGDSSNLTIPDSGLRTITNVCGAVKCAVVLISGRPVVIEPYVSSINALVAAWLPGSEGQGVADVLFGDYGFTGKLARTWFKSVDQLPMNVGDPHYDPLFPFGFGLETKPLTTN</sequence>
<evidence type="ECO:0000256" key="13">
    <source>
        <dbReference type="ARBA" id="ARBA00023014"/>
    </source>
</evidence>
<dbReference type="SUPFAM" id="SSF56176">
    <property type="entry name" value="FAD-binding/transporter-associated domain-like"/>
    <property type="match status" value="1"/>
</dbReference>
<dbReference type="SMART" id="SM01092">
    <property type="entry name" value="CO_deh_flav_C"/>
    <property type="match status" value="1"/>
</dbReference>
<dbReference type="FunFam" id="3.10.20.30:FF:000012">
    <property type="entry name" value="Xanthine dehydrogenase/oxidase"/>
    <property type="match status" value="1"/>
</dbReference>
<evidence type="ECO:0000256" key="6">
    <source>
        <dbReference type="ARBA" id="ARBA00022714"/>
    </source>
</evidence>
<dbReference type="InterPro" id="IPR002346">
    <property type="entry name" value="Mopterin_DH_FAD-bd"/>
</dbReference>
<dbReference type="FunFam" id="1.10.150.120:FF:000006">
    <property type="entry name" value="Aldehyde oxidase"/>
    <property type="match status" value="1"/>
</dbReference>
<feature type="domain" description="FAD-binding PCMH-type" evidence="19">
    <location>
        <begin position="230"/>
        <end position="418"/>
    </location>
</feature>
<dbReference type="Gene3D" id="3.30.390.50">
    <property type="entry name" value="CO dehydrogenase flavoprotein, C-terminal domain"/>
    <property type="match status" value="1"/>
</dbReference>
<comment type="caution">
    <text evidence="20">The sequence shown here is derived from an EMBL/GenBank/DDBJ whole genome shotgun (WGS) entry which is preliminary data.</text>
</comment>
<dbReference type="GO" id="GO:0004553">
    <property type="term" value="F:hydrolase activity, hydrolyzing O-glycosyl compounds"/>
    <property type="evidence" value="ECO:0007669"/>
    <property type="project" value="InterPro"/>
</dbReference>
<keyword evidence="16" id="KW-0326">Glycosidase</keyword>
<evidence type="ECO:0000256" key="17">
    <source>
        <dbReference type="ARBA" id="ARBA00034078"/>
    </source>
</evidence>
<dbReference type="SUPFAM" id="SSF52279">
    <property type="entry name" value="Beta-D-glucan exohydrolase, C-terminal domain"/>
    <property type="match status" value="1"/>
</dbReference>
<dbReference type="InterPro" id="IPR001764">
    <property type="entry name" value="Glyco_hydro_3_N"/>
</dbReference>
<dbReference type="GO" id="GO:0051537">
    <property type="term" value="F:2 iron, 2 sulfur cluster binding"/>
    <property type="evidence" value="ECO:0007669"/>
    <property type="project" value="UniProtKB-KW"/>
</dbReference>
<dbReference type="InterPro" id="IPR012675">
    <property type="entry name" value="Beta-grasp_dom_sf"/>
</dbReference>
<evidence type="ECO:0000256" key="11">
    <source>
        <dbReference type="ARBA" id="ARBA00023002"/>
    </source>
</evidence>
<dbReference type="InterPro" id="IPR036856">
    <property type="entry name" value="Ald_Oxase/Xan_DH_a/b_sf"/>
</dbReference>
<dbReference type="GO" id="GO:0071949">
    <property type="term" value="F:FAD binding"/>
    <property type="evidence" value="ECO:0007669"/>
    <property type="project" value="InterPro"/>
</dbReference>
<organism evidence="20 21">
    <name type="scientific">Papaver nudicaule</name>
    <name type="common">Iceland poppy</name>
    <dbReference type="NCBI Taxonomy" id="74823"/>
    <lineage>
        <taxon>Eukaryota</taxon>
        <taxon>Viridiplantae</taxon>
        <taxon>Streptophyta</taxon>
        <taxon>Embryophyta</taxon>
        <taxon>Tracheophyta</taxon>
        <taxon>Spermatophyta</taxon>
        <taxon>Magnoliopsida</taxon>
        <taxon>Ranunculales</taxon>
        <taxon>Papaveraceae</taxon>
        <taxon>Papaveroideae</taxon>
        <taxon>Papaver</taxon>
    </lineage>
</organism>
<dbReference type="InterPro" id="IPR036318">
    <property type="entry name" value="FAD-bd_PCMH-like_sf"/>
</dbReference>
<dbReference type="Pfam" id="PF20256">
    <property type="entry name" value="MoCoBD_2"/>
    <property type="match status" value="1"/>
</dbReference>
<evidence type="ECO:0000259" key="19">
    <source>
        <dbReference type="PROSITE" id="PS51387"/>
    </source>
</evidence>
<keyword evidence="8" id="KW-0378">Hydrolase</keyword>
<evidence type="ECO:0000256" key="1">
    <source>
        <dbReference type="ARBA" id="ARBA00001924"/>
    </source>
</evidence>
<comment type="cofactor">
    <cofactor evidence="2">
        <name>FAD</name>
        <dbReference type="ChEBI" id="CHEBI:57692"/>
    </cofactor>
</comment>
<dbReference type="Pfam" id="PF00941">
    <property type="entry name" value="FAD_binding_5"/>
    <property type="match status" value="1"/>
</dbReference>
<accession>A0AA41SBI7</accession>
<dbReference type="InterPro" id="IPR016208">
    <property type="entry name" value="Ald_Oxase/xanthine_DH-like"/>
</dbReference>
<keyword evidence="6" id="KW-0001">2Fe-2S</keyword>
<dbReference type="InterPro" id="IPR001041">
    <property type="entry name" value="2Fe-2S_ferredoxin-type"/>
</dbReference>
<dbReference type="InterPro" id="IPR016169">
    <property type="entry name" value="FAD-bd_PCMH_sub2"/>
</dbReference>
<evidence type="ECO:0000256" key="9">
    <source>
        <dbReference type="ARBA" id="ARBA00022827"/>
    </source>
</evidence>
<evidence type="ECO:0000256" key="4">
    <source>
        <dbReference type="ARBA" id="ARBA00022505"/>
    </source>
</evidence>
<dbReference type="Gene3D" id="1.10.150.120">
    <property type="entry name" value="[2Fe-2S]-binding domain"/>
    <property type="match status" value="1"/>
</dbReference>
<dbReference type="PROSITE" id="PS00197">
    <property type="entry name" value="2FE2S_FER_1"/>
    <property type="match status" value="1"/>
</dbReference>
<dbReference type="EMBL" id="JAJJMA010119848">
    <property type="protein sequence ID" value="MCL7032126.1"/>
    <property type="molecule type" value="Genomic_DNA"/>
</dbReference>
<dbReference type="SUPFAM" id="SSF47741">
    <property type="entry name" value="CO dehydrogenase ISP C-domain like"/>
    <property type="match status" value="1"/>
</dbReference>
<dbReference type="InterPro" id="IPR006058">
    <property type="entry name" value="2Fe2S_fd_BS"/>
</dbReference>
<dbReference type="SUPFAM" id="SSF56003">
    <property type="entry name" value="Molybdenum cofactor-binding domain"/>
    <property type="match status" value="1"/>
</dbReference>
<dbReference type="GO" id="GO:0005975">
    <property type="term" value="P:carbohydrate metabolic process"/>
    <property type="evidence" value="ECO:0007669"/>
    <property type="project" value="InterPro"/>
</dbReference>
<comment type="similarity">
    <text evidence="3">Belongs to the xanthine dehydrogenase family.</text>
</comment>
<dbReference type="Pfam" id="PF01799">
    <property type="entry name" value="Fer2_2"/>
    <property type="match status" value="1"/>
</dbReference>
<dbReference type="SMART" id="SM01008">
    <property type="entry name" value="Ald_Xan_dh_C"/>
    <property type="match status" value="1"/>
</dbReference>
<dbReference type="FunFam" id="3.20.20.300:FF:000003">
    <property type="entry name" value="Beta-D-glucan exohydrolase isoenzyme ExoI"/>
    <property type="match status" value="1"/>
</dbReference>
<dbReference type="Pfam" id="PF02738">
    <property type="entry name" value="MoCoBD_1"/>
    <property type="match status" value="1"/>
</dbReference>
<dbReference type="InterPro" id="IPR036010">
    <property type="entry name" value="2Fe-2S_ferredoxin-like_sf"/>
</dbReference>
<dbReference type="InterPro" id="IPR046867">
    <property type="entry name" value="AldOxase/xan_DH_MoCoBD2"/>
</dbReference>
<name>A0AA41SBI7_PAPNU</name>
<dbReference type="Gene3D" id="3.30.43.10">
    <property type="entry name" value="Uridine Diphospho-n-acetylenolpyruvylglucosamine Reductase, domain 2"/>
    <property type="match status" value="1"/>
</dbReference>
<keyword evidence="5" id="KW-0285">Flavoprotein</keyword>
<dbReference type="InterPro" id="IPR008274">
    <property type="entry name" value="AldOxase/xan_DH_MoCoBD1"/>
</dbReference>
<dbReference type="PRINTS" id="PR00133">
    <property type="entry name" value="GLHYDRLASE3"/>
</dbReference>